<accession>A0A1M5P2C8</accession>
<dbReference type="Pfam" id="PF01575">
    <property type="entry name" value="MaoC_dehydratas"/>
    <property type="match status" value="1"/>
</dbReference>
<dbReference type="InterPro" id="IPR029069">
    <property type="entry name" value="HotDog_dom_sf"/>
</dbReference>
<reference evidence="2 3" key="1">
    <citation type="submission" date="2016-11" db="EMBL/GenBank/DDBJ databases">
        <authorList>
            <person name="Jaros S."/>
            <person name="Januszkiewicz K."/>
            <person name="Wedrychowicz H."/>
        </authorList>
    </citation>
    <scope>NUCLEOTIDE SEQUENCE [LARGE SCALE GENOMIC DNA]</scope>
    <source>
        <strain evidence="2 3">DSM 16917</strain>
    </source>
</reference>
<feature type="domain" description="MaoC-like" evidence="1">
    <location>
        <begin position="176"/>
        <end position="228"/>
    </location>
</feature>
<sequence>MQHSITPDQIPSNLTLLWKGFTKRCDNAELPEARIQVDQFRFDLLKLRRYNQFCGFEQDVLSLSYLFVATQPLQLMLLTDPSVPVKPLGMIHLGVSFYAHKPLDLEQSYRFELSVGEQGQTEKGLEFELVGRFFEGEEEVAGYRSQCLLKMPSTERRRRRRGAREPKVAYEWSKVTDIGLDEVHARGYARVSGDYNPIHLHRLTSKPFGFDAPIAHGMYMVARVLAEVALPLKEAKFEFKRPALLPIAGSLEQDGEAVRLVNEGGKPLVEGSVRYAE</sequence>
<dbReference type="InterPro" id="IPR002539">
    <property type="entry name" value="MaoC-like_dom"/>
</dbReference>
<dbReference type="RefSeq" id="WP_067658603.1">
    <property type="nucleotide sequence ID" value="NZ_FQXG01000001.1"/>
</dbReference>
<dbReference type="Proteomes" id="UP000184268">
    <property type="component" value="Unassembled WGS sequence"/>
</dbReference>
<dbReference type="Gene3D" id="3.10.129.10">
    <property type="entry name" value="Hotdog Thioesterase"/>
    <property type="match status" value="1"/>
</dbReference>
<dbReference type="AlphaFoldDB" id="A0A1M5P2C8"/>
<gene>
    <name evidence="2" type="ORF">SAMN02745129_1264</name>
</gene>
<protein>
    <submittedName>
        <fullName evidence="2">MaoC like domain-containing protein</fullName>
    </submittedName>
</protein>
<dbReference type="STRING" id="299255.SAMN02745129_1264"/>
<evidence type="ECO:0000313" key="3">
    <source>
        <dbReference type="Proteomes" id="UP000184268"/>
    </source>
</evidence>
<proteinExistence type="predicted"/>
<dbReference type="OrthoDB" id="9774179at2"/>
<dbReference type="EMBL" id="FQXG01000001">
    <property type="protein sequence ID" value="SHG95942.1"/>
    <property type="molecule type" value="Genomic_DNA"/>
</dbReference>
<dbReference type="PANTHER" id="PTHR43841">
    <property type="entry name" value="3-HYDROXYACYL-THIOESTER DEHYDRATASE HTDX-RELATED"/>
    <property type="match status" value="1"/>
</dbReference>
<keyword evidence="3" id="KW-1185">Reference proteome</keyword>
<organism evidence="2 3">
    <name type="scientific">Ferrimonas marina</name>
    <dbReference type="NCBI Taxonomy" id="299255"/>
    <lineage>
        <taxon>Bacteria</taxon>
        <taxon>Pseudomonadati</taxon>
        <taxon>Pseudomonadota</taxon>
        <taxon>Gammaproteobacteria</taxon>
        <taxon>Alteromonadales</taxon>
        <taxon>Ferrimonadaceae</taxon>
        <taxon>Ferrimonas</taxon>
    </lineage>
</organism>
<evidence type="ECO:0000313" key="2">
    <source>
        <dbReference type="EMBL" id="SHG95942.1"/>
    </source>
</evidence>
<dbReference type="SUPFAM" id="SSF54637">
    <property type="entry name" value="Thioesterase/thiol ester dehydrase-isomerase"/>
    <property type="match status" value="1"/>
</dbReference>
<name>A0A1M5P2C8_9GAMM</name>
<dbReference type="PANTHER" id="PTHR43841:SF3">
    <property type="entry name" value="(3R)-HYDROXYACYL-ACP DEHYDRATASE SUBUNIT HADB"/>
    <property type="match status" value="1"/>
</dbReference>
<evidence type="ECO:0000259" key="1">
    <source>
        <dbReference type="Pfam" id="PF01575"/>
    </source>
</evidence>